<dbReference type="AlphaFoldDB" id="A0A9W8QEE1"/>
<dbReference type="GeneID" id="80896797"/>
<organism evidence="1 2">
    <name type="scientific">Akanthomyces muscarius</name>
    <name type="common">Entomopathogenic fungus</name>
    <name type="synonym">Lecanicillium muscarium</name>
    <dbReference type="NCBI Taxonomy" id="2231603"/>
    <lineage>
        <taxon>Eukaryota</taxon>
        <taxon>Fungi</taxon>
        <taxon>Dikarya</taxon>
        <taxon>Ascomycota</taxon>
        <taxon>Pezizomycotina</taxon>
        <taxon>Sordariomycetes</taxon>
        <taxon>Hypocreomycetidae</taxon>
        <taxon>Hypocreales</taxon>
        <taxon>Cordycipitaceae</taxon>
        <taxon>Akanthomyces</taxon>
    </lineage>
</organism>
<comment type="caution">
    <text evidence="1">The sequence shown here is derived from an EMBL/GenBank/DDBJ whole genome shotgun (WGS) entry which is preliminary data.</text>
</comment>
<keyword evidence="2" id="KW-1185">Reference proteome</keyword>
<accession>A0A9W8QEE1</accession>
<proteinExistence type="predicted"/>
<sequence>MLLKIYAEQLRCSIYPFLASRRASRRRRRAVALSPGLSCTSFITGVVELSMRHLFEESLLRHFPRPTWGPGSFNFPQTEVILGR</sequence>
<dbReference type="EMBL" id="JAJHUN010000008">
    <property type="protein sequence ID" value="KAJ4153134.1"/>
    <property type="molecule type" value="Genomic_DNA"/>
</dbReference>
<dbReference type="Proteomes" id="UP001144673">
    <property type="component" value="Chromosome 5"/>
</dbReference>
<evidence type="ECO:0000313" key="2">
    <source>
        <dbReference type="Proteomes" id="UP001144673"/>
    </source>
</evidence>
<reference evidence="1" key="1">
    <citation type="journal article" date="2023" name="Access Microbiol">
        <title>De-novo genome assembly for Akanthomyces muscarius, a biocontrol agent of insect agricultural pests.</title>
        <authorList>
            <person name="Erdos Z."/>
            <person name="Studholme D.J."/>
            <person name="Raymond B."/>
            <person name="Sharma M."/>
        </authorList>
    </citation>
    <scope>NUCLEOTIDE SEQUENCE</scope>
    <source>
        <strain evidence="1">Ve6</strain>
    </source>
</reference>
<name>A0A9W8QEE1_AKAMU</name>
<gene>
    <name evidence="1" type="ORF">LMH87_009638</name>
</gene>
<protein>
    <submittedName>
        <fullName evidence="1">Uncharacterized protein</fullName>
    </submittedName>
</protein>
<dbReference type="KEGG" id="amus:LMH87_009638"/>
<evidence type="ECO:0000313" key="1">
    <source>
        <dbReference type="EMBL" id="KAJ4153134.1"/>
    </source>
</evidence>
<dbReference type="RefSeq" id="XP_056053792.1">
    <property type="nucleotide sequence ID" value="XM_056196667.1"/>
</dbReference>